<name>A0A1E7F3E2_9STRA</name>
<feature type="region of interest" description="Disordered" evidence="1">
    <location>
        <begin position="56"/>
        <end position="85"/>
    </location>
</feature>
<evidence type="ECO:0000313" key="2">
    <source>
        <dbReference type="EMBL" id="OEU12373.1"/>
    </source>
</evidence>
<sequence>MTNHDVSTIPRAAEIDTFSSGDLFLGLCLLLPTQALQFSAPVGSRSSLDKDAICATISNQRRRRKRNRPQQQQRERNDGVSNGITKGKSYFTKDFHDDDDALFAFIDKDGDDLRDGKAHFRSLPLLLEERRRGRWRGNQTRWQSEMLFNFTKKPVKKYIARRQWRSFATNNQKIPFTQLGSPPSDAVLALERRGNYVLSLGTTNNDSHTGLALRFYGICSASSRKRQLQQLVARKNSGINRSYLSRSNTFKAPLLQTTPLHYGMGEQNQRTEDSISEDAILNLQRDFSPSTTPVELLISKDWKVGVALLHSSATSSALQTNAPQENKDNSDADETASMVFFTLPRRQLSCKTYLDDDTSKDNVGRIFEFSNVTLFSNDSRRKFLWCVECIPNKDDLSHGTTRNLYNTYFRAPGYLLFNDEGDGFRLTWASEECFLVSSVLEKVLTDSHFVACNKDSTNGVNILSQQNTSWIEKHCHGVTGESIIHDPSAPDKPSQAQVGIINESFLHIDVFLAEILSRRKGMSETHPDFCYSIISVNHIGRIAEFVIVFTRKRKSSSLGVFVKIDLFSGLFVELDWVQSKGTKDTLSLQKWCNKLALNRRMKEMRAGPFSVEEKNPLDWTRLSKETFGFDNDEEDDYDDSYWRDFVQQEGANVGKTIRQAPKLVTLSSLYPCCDIITNHPIISCDPVMSIRAKASPIQLAYA</sequence>
<dbReference type="OrthoDB" id="48467at2759"/>
<proteinExistence type="predicted"/>
<dbReference type="KEGG" id="fcy:FRACYDRAFT_244639"/>
<dbReference type="InParanoid" id="A0A1E7F3E2"/>
<accession>A0A1E7F3E2</accession>
<dbReference type="AlphaFoldDB" id="A0A1E7F3E2"/>
<evidence type="ECO:0000313" key="3">
    <source>
        <dbReference type="Proteomes" id="UP000095751"/>
    </source>
</evidence>
<protein>
    <submittedName>
        <fullName evidence="2">Uncharacterized protein</fullName>
    </submittedName>
</protein>
<gene>
    <name evidence="2" type="ORF">FRACYDRAFT_244639</name>
</gene>
<dbReference type="Proteomes" id="UP000095751">
    <property type="component" value="Unassembled WGS sequence"/>
</dbReference>
<evidence type="ECO:0000256" key="1">
    <source>
        <dbReference type="SAM" id="MobiDB-lite"/>
    </source>
</evidence>
<dbReference type="EMBL" id="KV784365">
    <property type="protein sequence ID" value="OEU12373.1"/>
    <property type="molecule type" value="Genomic_DNA"/>
</dbReference>
<keyword evidence="3" id="KW-1185">Reference proteome</keyword>
<reference evidence="2 3" key="1">
    <citation type="submission" date="2016-09" db="EMBL/GenBank/DDBJ databases">
        <title>Extensive genetic diversity and differential bi-allelic expression allows diatom success in the polar Southern Ocean.</title>
        <authorList>
            <consortium name="DOE Joint Genome Institute"/>
            <person name="Mock T."/>
            <person name="Otillar R.P."/>
            <person name="Strauss J."/>
            <person name="Dupont C."/>
            <person name="Frickenhaus S."/>
            <person name="Maumus F."/>
            <person name="Mcmullan M."/>
            <person name="Sanges R."/>
            <person name="Schmutz J."/>
            <person name="Toseland A."/>
            <person name="Valas R."/>
            <person name="Veluchamy A."/>
            <person name="Ward B.J."/>
            <person name="Allen A."/>
            <person name="Barry K."/>
            <person name="Falciatore A."/>
            <person name="Ferrante M."/>
            <person name="Fortunato A.E."/>
            <person name="Gloeckner G."/>
            <person name="Gruber A."/>
            <person name="Hipkin R."/>
            <person name="Janech M."/>
            <person name="Kroth P."/>
            <person name="Leese F."/>
            <person name="Lindquist E."/>
            <person name="Lyon B.R."/>
            <person name="Martin J."/>
            <person name="Mayer C."/>
            <person name="Parker M."/>
            <person name="Quesneville H."/>
            <person name="Raymond J."/>
            <person name="Uhlig C."/>
            <person name="Valentin K.U."/>
            <person name="Worden A.Z."/>
            <person name="Armbrust E.V."/>
            <person name="Bowler C."/>
            <person name="Green B."/>
            <person name="Moulton V."/>
            <person name="Van Oosterhout C."/>
            <person name="Grigoriev I."/>
        </authorList>
    </citation>
    <scope>NUCLEOTIDE SEQUENCE [LARGE SCALE GENOMIC DNA]</scope>
    <source>
        <strain evidence="2 3">CCMP1102</strain>
    </source>
</reference>
<organism evidence="2 3">
    <name type="scientific">Fragilariopsis cylindrus CCMP1102</name>
    <dbReference type="NCBI Taxonomy" id="635003"/>
    <lineage>
        <taxon>Eukaryota</taxon>
        <taxon>Sar</taxon>
        <taxon>Stramenopiles</taxon>
        <taxon>Ochrophyta</taxon>
        <taxon>Bacillariophyta</taxon>
        <taxon>Bacillariophyceae</taxon>
        <taxon>Bacillariophycidae</taxon>
        <taxon>Bacillariales</taxon>
        <taxon>Bacillariaceae</taxon>
        <taxon>Fragilariopsis</taxon>
    </lineage>
</organism>